<feature type="transmembrane region" description="Helical" evidence="1">
    <location>
        <begin position="173"/>
        <end position="193"/>
    </location>
</feature>
<comment type="caution">
    <text evidence="2">The sequence shown here is derived from an EMBL/GenBank/DDBJ whole genome shotgun (WGS) entry which is preliminary data.</text>
</comment>
<accession>A0ABV8RK12</accession>
<name>A0ABV8RK12_9SPHN</name>
<evidence type="ECO:0000313" key="3">
    <source>
        <dbReference type="Proteomes" id="UP001595828"/>
    </source>
</evidence>
<keyword evidence="1" id="KW-0812">Transmembrane</keyword>
<keyword evidence="3" id="KW-1185">Reference proteome</keyword>
<dbReference type="Proteomes" id="UP001595828">
    <property type="component" value="Unassembled WGS sequence"/>
</dbReference>
<evidence type="ECO:0000256" key="1">
    <source>
        <dbReference type="SAM" id="Phobius"/>
    </source>
</evidence>
<feature type="transmembrane region" description="Helical" evidence="1">
    <location>
        <begin position="86"/>
        <end position="107"/>
    </location>
</feature>
<feature type="transmembrane region" description="Helical" evidence="1">
    <location>
        <begin position="17"/>
        <end position="38"/>
    </location>
</feature>
<protein>
    <recommendedName>
        <fullName evidence="4">Adenylate cyclase</fullName>
    </recommendedName>
</protein>
<feature type="transmembrane region" description="Helical" evidence="1">
    <location>
        <begin position="44"/>
        <end position="65"/>
    </location>
</feature>
<reference evidence="3" key="1">
    <citation type="journal article" date="2019" name="Int. J. Syst. Evol. Microbiol.">
        <title>The Global Catalogue of Microorganisms (GCM) 10K type strain sequencing project: providing services to taxonomists for standard genome sequencing and annotation.</title>
        <authorList>
            <consortium name="The Broad Institute Genomics Platform"/>
            <consortium name="The Broad Institute Genome Sequencing Center for Infectious Disease"/>
            <person name="Wu L."/>
            <person name="Ma J."/>
        </authorList>
    </citation>
    <scope>NUCLEOTIDE SEQUENCE [LARGE SCALE GENOMIC DNA]</scope>
    <source>
        <strain evidence="3">CGMCC 1.12989</strain>
    </source>
</reference>
<evidence type="ECO:0008006" key="4">
    <source>
        <dbReference type="Google" id="ProtNLM"/>
    </source>
</evidence>
<keyword evidence="1" id="KW-0472">Membrane</keyword>
<feature type="transmembrane region" description="Helical" evidence="1">
    <location>
        <begin position="150"/>
        <end position="167"/>
    </location>
</feature>
<evidence type="ECO:0000313" key="2">
    <source>
        <dbReference type="EMBL" id="MFC4293762.1"/>
    </source>
</evidence>
<feature type="transmembrane region" description="Helical" evidence="1">
    <location>
        <begin position="119"/>
        <end position="138"/>
    </location>
</feature>
<sequence length="252" mass="27351">MATAYGQAGERRSEEKFFLVMAWLMSATIVAGFALNLVLGRSTFAVPLVFHLHAFVFFGWVALYLAQNTLIAGEGLALHRRLGWLAVAWVPAMLVLGVMMTLVSLRTHGGPPFFDKREFLVGNPVGLLAFAALVASAITLRRRTAWHRRLMLCGMALLTAPGLGRLLPTPLFIPYAWVVVNLATLVFPGFAMIADRRRHGRVHPALWWGVAIIVGALAAGEAIAHSPVGSRLTSWVVEGTPGAARPVEAHFP</sequence>
<keyword evidence="1" id="KW-1133">Transmembrane helix</keyword>
<dbReference type="EMBL" id="JBHSDR010000003">
    <property type="protein sequence ID" value="MFC4293762.1"/>
    <property type="molecule type" value="Genomic_DNA"/>
</dbReference>
<proteinExistence type="predicted"/>
<dbReference type="RefSeq" id="WP_379537247.1">
    <property type="nucleotide sequence ID" value="NZ_JBHSDR010000003.1"/>
</dbReference>
<organism evidence="2 3">
    <name type="scientific">Novosphingobium tardum</name>
    <dbReference type="NCBI Taxonomy" id="1538021"/>
    <lineage>
        <taxon>Bacteria</taxon>
        <taxon>Pseudomonadati</taxon>
        <taxon>Pseudomonadota</taxon>
        <taxon>Alphaproteobacteria</taxon>
        <taxon>Sphingomonadales</taxon>
        <taxon>Sphingomonadaceae</taxon>
        <taxon>Novosphingobium</taxon>
    </lineage>
</organism>
<feature type="transmembrane region" description="Helical" evidence="1">
    <location>
        <begin position="205"/>
        <end position="224"/>
    </location>
</feature>
<gene>
    <name evidence="2" type="ORF">ACFO0A_01680</name>
</gene>